<reference evidence="1 2" key="1">
    <citation type="submission" date="2022-12" db="EMBL/GenBank/DDBJ databases">
        <title>Chromosome-level genome of Tegillarca granosa.</title>
        <authorList>
            <person name="Kim J."/>
        </authorList>
    </citation>
    <scope>NUCLEOTIDE SEQUENCE [LARGE SCALE GENOMIC DNA]</scope>
    <source>
        <strain evidence="1">Teg-2019</strain>
        <tissue evidence="1">Adductor muscle</tissue>
    </source>
</reference>
<dbReference type="Proteomes" id="UP001217089">
    <property type="component" value="Unassembled WGS sequence"/>
</dbReference>
<accession>A0ABQ9E4J5</accession>
<evidence type="ECO:0000313" key="1">
    <source>
        <dbReference type="EMBL" id="KAJ8300334.1"/>
    </source>
</evidence>
<dbReference type="InterPro" id="IPR036770">
    <property type="entry name" value="Ankyrin_rpt-contain_sf"/>
</dbReference>
<dbReference type="EMBL" id="JARBDR010000919">
    <property type="protein sequence ID" value="KAJ8300334.1"/>
    <property type="molecule type" value="Genomic_DNA"/>
</dbReference>
<organism evidence="1 2">
    <name type="scientific">Tegillarca granosa</name>
    <name type="common">Malaysian cockle</name>
    <name type="synonym">Anadara granosa</name>
    <dbReference type="NCBI Taxonomy" id="220873"/>
    <lineage>
        <taxon>Eukaryota</taxon>
        <taxon>Metazoa</taxon>
        <taxon>Spiralia</taxon>
        <taxon>Lophotrochozoa</taxon>
        <taxon>Mollusca</taxon>
        <taxon>Bivalvia</taxon>
        <taxon>Autobranchia</taxon>
        <taxon>Pteriomorphia</taxon>
        <taxon>Arcoida</taxon>
        <taxon>Arcoidea</taxon>
        <taxon>Arcidae</taxon>
        <taxon>Tegillarca</taxon>
    </lineage>
</organism>
<gene>
    <name evidence="1" type="ORF">KUTeg_021853</name>
</gene>
<name>A0ABQ9E4J5_TEGGR</name>
<sequence length="125" mass="13947">MIFRLNKVNKCSLSSLVFQYGRFRCKQLHSDNGLTLEVKSYQAKIMAALVLSRKYIGKDIENRLLQAAERGDVSTVSKILKIKIDPNVRDGDGATAVTKAAAEKNVRVSMWCVVDYVLLGPDDNI</sequence>
<dbReference type="SUPFAM" id="SSF48403">
    <property type="entry name" value="Ankyrin repeat"/>
    <property type="match status" value="1"/>
</dbReference>
<dbReference type="Gene3D" id="1.25.40.20">
    <property type="entry name" value="Ankyrin repeat-containing domain"/>
    <property type="match status" value="1"/>
</dbReference>
<protein>
    <submittedName>
        <fullName evidence="1">Uncharacterized protein</fullName>
    </submittedName>
</protein>
<evidence type="ECO:0000313" key="2">
    <source>
        <dbReference type="Proteomes" id="UP001217089"/>
    </source>
</evidence>
<keyword evidence="2" id="KW-1185">Reference proteome</keyword>
<comment type="caution">
    <text evidence="1">The sequence shown here is derived from an EMBL/GenBank/DDBJ whole genome shotgun (WGS) entry which is preliminary data.</text>
</comment>
<proteinExistence type="predicted"/>